<accession>A0AAV8SAN0</accession>
<proteinExistence type="predicted"/>
<dbReference type="InterPro" id="IPR006502">
    <property type="entry name" value="PDDEXK-like"/>
</dbReference>
<name>A0AAV8SAN0_9ROSI</name>
<reference evidence="1 2" key="1">
    <citation type="submission" date="2021-09" db="EMBL/GenBank/DDBJ databases">
        <title>Genomic insights and catalytic innovation underlie evolution of tropane alkaloids biosynthesis.</title>
        <authorList>
            <person name="Wang Y.-J."/>
            <person name="Tian T."/>
            <person name="Huang J.-P."/>
            <person name="Huang S.-X."/>
        </authorList>
    </citation>
    <scope>NUCLEOTIDE SEQUENCE [LARGE SCALE GENOMIC DNA]</scope>
    <source>
        <strain evidence="1">KIB-2018</strain>
        <tissue evidence="1">Leaf</tissue>
    </source>
</reference>
<dbReference type="PANTHER" id="PTHR31579:SF58">
    <property type="entry name" value="PLANT-SPECIFIC DOMAIN TIGR01615 FAMILY PROTEIN"/>
    <property type="match status" value="1"/>
</dbReference>
<dbReference type="NCBIfam" id="TIGR01615">
    <property type="entry name" value="A_thal_3542"/>
    <property type="match status" value="1"/>
</dbReference>
<keyword evidence="2" id="KW-1185">Reference proteome</keyword>
<sequence length="298" mass="34239">MVQATDLKPFTCSNSVESVGFLEDTANFANIFFGYLDQERRVSPKSCESDDYNDDEDDRTSCKAEESKKFWETQNQLLQETLHRTNSFETKVRQATKEAVRDITLLGLNCTCRKRAIDICRDCLRREISIRLQAEGFNCAICKSKWKGSHGVPSGEHTYLEVVSLVNSSKKGQVRVVIALNFRAEFEMARANEDYSRLVNRLPEVFVGKAERLNELVKILCSAAKVCMKEKQIYLAPWRKQKYMQSKWLGTCEKTTLKSPLSFRRFSDQLVKTKTSMLTYDLSETTPLVFNRTADKVL</sequence>
<gene>
    <name evidence="1" type="ORF">K2173_013697</name>
</gene>
<dbReference type="PANTHER" id="PTHR31579">
    <property type="entry name" value="OS03G0796600 PROTEIN"/>
    <property type="match status" value="1"/>
</dbReference>
<protein>
    <submittedName>
        <fullName evidence="1">Uncharacterized protein</fullName>
    </submittedName>
</protein>
<organism evidence="1 2">
    <name type="scientific">Erythroxylum novogranatense</name>
    <dbReference type="NCBI Taxonomy" id="1862640"/>
    <lineage>
        <taxon>Eukaryota</taxon>
        <taxon>Viridiplantae</taxon>
        <taxon>Streptophyta</taxon>
        <taxon>Embryophyta</taxon>
        <taxon>Tracheophyta</taxon>
        <taxon>Spermatophyta</taxon>
        <taxon>Magnoliopsida</taxon>
        <taxon>eudicotyledons</taxon>
        <taxon>Gunneridae</taxon>
        <taxon>Pentapetalae</taxon>
        <taxon>rosids</taxon>
        <taxon>fabids</taxon>
        <taxon>Malpighiales</taxon>
        <taxon>Erythroxylaceae</taxon>
        <taxon>Erythroxylum</taxon>
    </lineage>
</organism>
<dbReference type="Proteomes" id="UP001159364">
    <property type="component" value="Linkage Group LG12"/>
</dbReference>
<comment type="caution">
    <text evidence="1">The sequence shown here is derived from an EMBL/GenBank/DDBJ whole genome shotgun (WGS) entry which is preliminary data.</text>
</comment>
<dbReference type="Pfam" id="PF04720">
    <property type="entry name" value="PDDEXK_6"/>
    <property type="match status" value="1"/>
</dbReference>
<evidence type="ECO:0000313" key="1">
    <source>
        <dbReference type="EMBL" id="KAJ8749090.1"/>
    </source>
</evidence>
<dbReference type="EMBL" id="JAIWQS010000012">
    <property type="protein sequence ID" value="KAJ8749090.1"/>
    <property type="molecule type" value="Genomic_DNA"/>
</dbReference>
<evidence type="ECO:0000313" key="2">
    <source>
        <dbReference type="Proteomes" id="UP001159364"/>
    </source>
</evidence>
<dbReference type="AlphaFoldDB" id="A0AAV8SAN0"/>